<dbReference type="AlphaFoldDB" id="A0A066XCQ3"/>
<accession>A0A066XCQ3</accession>
<protein>
    <submittedName>
        <fullName evidence="2">Putative cupin domain-containing protein</fullName>
    </submittedName>
</protein>
<dbReference type="PANTHER" id="PTHR36156:SF3">
    <property type="entry name" value="CUPIN 2 CONSERVED BARREL DOMAIN-CONTAINING PROTEIN"/>
    <property type="match status" value="1"/>
</dbReference>
<dbReference type="SUPFAM" id="SSF51182">
    <property type="entry name" value="RmlC-like cupins"/>
    <property type="match status" value="1"/>
</dbReference>
<organism evidence="2 3">
    <name type="scientific">Colletotrichum sublineola</name>
    <name type="common">Sorghum anthracnose fungus</name>
    <dbReference type="NCBI Taxonomy" id="1173701"/>
    <lineage>
        <taxon>Eukaryota</taxon>
        <taxon>Fungi</taxon>
        <taxon>Dikarya</taxon>
        <taxon>Ascomycota</taxon>
        <taxon>Pezizomycotina</taxon>
        <taxon>Sordariomycetes</taxon>
        <taxon>Hypocreomycetidae</taxon>
        <taxon>Glomerellales</taxon>
        <taxon>Glomerellaceae</taxon>
        <taxon>Colletotrichum</taxon>
        <taxon>Colletotrichum graminicola species complex</taxon>
    </lineage>
</organism>
<dbReference type="HOGENOM" id="CLU_096188_0_1_1"/>
<dbReference type="STRING" id="1173701.A0A066XCQ3"/>
<proteinExistence type="predicted"/>
<dbReference type="EMBL" id="JMSE01000907">
    <property type="protein sequence ID" value="KDN66672.1"/>
    <property type="molecule type" value="Genomic_DNA"/>
</dbReference>
<sequence length="187" mass="20814">MASSFPPNNLRRPQRFITDHDADGKAVFNTRLPEEIPQQTIANEAKFYLGYTTEQTPVSFAGNKDVESYAARLASPPGIVIPGGSVMRIVDCPPNTVSPMHRTISLDYGVVLEGEFDLVLDSGETRRMRRGDVSVQRGTMHAWKNVSETQWARMLYVLQESQPLEVAGQVLKEDYGVGMEDVRPSSK</sequence>
<dbReference type="Pfam" id="PF07883">
    <property type="entry name" value="Cupin_2"/>
    <property type="match status" value="1"/>
</dbReference>
<dbReference type="PANTHER" id="PTHR36156">
    <property type="entry name" value="SLR2101 PROTEIN"/>
    <property type="match status" value="1"/>
</dbReference>
<dbReference type="Proteomes" id="UP000027238">
    <property type="component" value="Unassembled WGS sequence"/>
</dbReference>
<evidence type="ECO:0000259" key="1">
    <source>
        <dbReference type="Pfam" id="PF07883"/>
    </source>
</evidence>
<dbReference type="InterPro" id="IPR011051">
    <property type="entry name" value="RmlC_Cupin_sf"/>
</dbReference>
<reference evidence="3" key="1">
    <citation type="journal article" date="2014" name="Genome Announc.">
        <title>Draft genome sequence of Colletotrichum sublineola, a destructive pathogen of cultivated sorghum.</title>
        <authorList>
            <person name="Baroncelli R."/>
            <person name="Sanz-Martin J.M."/>
            <person name="Rech G.E."/>
            <person name="Sukno S.A."/>
            <person name="Thon M.R."/>
        </authorList>
    </citation>
    <scope>NUCLEOTIDE SEQUENCE [LARGE SCALE GENOMIC DNA]</scope>
    <source>
        <strain evidence="3">TX430BB</strain>
    </source>
</reference>
<dbReference type="Gene3D" id="2.60.120.10">
    <property type="entry name" value="Jelly Rolls"/>
    <property type="match status" value="1"/>
</dbReference>
<evidence type="ECO:0000313" key="2">
    <source>
        <dbReference type="EMBL" id="KDN66672.1"/>
    </source>
</evidence>
<dbReference type="CDD" id="cd02231">
    <property type="entry name" value="cupin_BLL6423-like"/>
    <property type="match status" value="1"/>
</dbReference>
<gene>
    <name evidence="2" type="ORF">CSUB01_01757</name>
</gene>
<keyword evidence="3" id="KW-1185">Reference proteome</keyword>
<feature type="domain" description="Cupin type-2" evidence="1">
    <location>
        <begin position="89"/>
        <end position="157"/>
    </location>
</feature>
<dbReference type="InterPro" id="IPR013096">
    <property type="entry name" value="Cupin_2"/>
</dbReference>
<name>A0A066XCQ3_COLSU</name>
<comment type="caution">
    <text evidence="2">The sequence shown here is derived from an EMBL/GenBank/DDBJ whole genome shotgun (WGS) entry which is preliminary data.</text>
</comment>
<dbReference type="eggNOG" id="ENOG502S90D">
    <property type="taxonomic scope" value="Eukaryota"/>
</dbReference>
<dbReference type="InterPro" id="IPR014710">
    <property type="entry name" value="RmlC-like_jellyroll"/>
</dbReference>
<dbReference type="InterPro" id="IPR047142">
    <property type="entry name" value="OryJ/VirC-like"/>
</dbReference>
<dbReference type="OrthoDB" id="5840532at2759"/>
<evidence type="ECO:0000313" key="3">
    <source>
        <dbReference type="Proteomes" id="UP000027238"/>
    </source>
</evidence>
<dbReference type="OMA" id="HAWRNCS"/>